<dbReference type="InterPro" id="IPR053888">
    <property type="entry name" value="MRM3-like_sub_bind"/>
</dbReference>
<accession>A0A1M6PY98</accession>
<organism evidence="5 6">
    <name type="scientific">Paramaledivibacter caminithermalis (strain DSM 15212 / CIP 107654 / DViRD3)</name>
    <name type="common">Clostridium caminithermale</name>
    <dbReference type="NCBI Taxonomy" id="1121301"/>
    <lineage>
        <taxon>Bacteria</taxon>
        <taxon>Bacillati</taxon>
        <taxon>Bacillota</taxon>
        <taxon>Clostridia</taxon>
        <taxon>Peptostreptococcales</taxon>
        <taxon>Caminicellaceae</taxon>
        <taxon>Paramaledivibacter</taxon>
    </lineage>
</organism>
<dbReference type="SUPFAM" id="SSF55315">
    <property type="entry name" value="L30e-like"/>
    <property type="match status" value="1"/>
</dbReference>
<dbReference type="InterPro" id="IPR001537">
    <property type="entry name" value="SpoU_MeTrfase"/>
</dbReference>
<dbReference type="RefSeq" id="WP_073150130.1">
    <property type="nucleotide sequence ID" value="NZ_FRAG01000028.1"/>
</dbReference>
<dbReference type="SMART" id="SM00967">
    <property type="entry name" value="SpoU_sub_bind"/>
    <property type="match status" value="1"/>
</dbReference>
<keyword evidence="3 5" id="KW-0808">Transferase</keyword>
<dbReference type="SUPFAM" id="SSF75217">
    <property type="entry name" value="alpha/beta knot"/>
    <property type="match status" value="1"/>
</dbReference>
<evidence type="ECO:0000313" key="5">
    <source>
        <dbReference type="EMBL" id="SHK12867.1"/>
    </source>
</evidence>
<evidence type="ECO:0000256" key="2">
    <source>
        <dbReference type="ARBA" id="ARBA00022603"/>
    </source>
</evidence>
<dbReference type="Pfam" id="PF22435">
    <property type="entry name" value="MRM3-like_sub_bind"/>
    <property type="match status" value="1"/>
</dbReference>
<dbReference type="InterPro" id="IPR029026">
    <property type="entry name" value="tRNA_m1G_MTases_N"/>
</dbReference>
<dbReference type="Pfam" id="PF00588">
    <property type="entry name" value="SpoU_methylase"/>
    <property type="match status" value="1"/>
</dbReference>
<comment type="similarity">
    <text evidence="1">Belongs to the class IV-like SAM-binding methyltransferase superfamily. RNA methyltransferase TrmH family.</text>
</comment>
<dbReference type="GO" id="GO:0005737">
    <property type="term" value="C:cytoplasm"/>
    <property type="evidence" value="ECO:0007669"/>
    <property type="project" value="UniProtKB-ARBA"/>
</dbReference>
<keyword evidence="2 5" id="KW-0489">Methyltransferase</keyword>
<evidence type="ECO:0000256" key="3">
    <source>
        <dbReference type="ARBA" id="ARBA00022679"/>
    </source>
</evidence>
<evidence type="ECO:0000313" key="6">
    <source>
        <dbReference type="Proteomes" id="UP000184465"/>
    </source>
</evidence>
<dbReference type="PANTHER" id="PTHR43191">
    <property type="entry name" value="RRNA METHYLTRANSFERASE 3"/>
    <property type="match status" value="1"/>
</dbReference>
<dbReference type="PANTHER" id="PTHR43191:SF2">
    <property type="entry name" value="RRNA METHYLTRANSFERASE 3, MITOCHONDRIAL"/>
    <property type="match status" value="1"/>
</dbReference>
<dbReference type="InterPro" id="IPR051259">
    <property type="entry name" value="rRNA_Methyltransferase"/>
</dbReference>
<dbReference type="GO" id="GO:0032259">
    <property type="term" value="P:methylation"/>
    <property type="evidence" value="ECO:0007669"/>
    <property type="project" value="UniProtKB-KW"/>
</dbReference>
<dbReference type="Proteomes" id="UP000184465">
    <property type="component" value="Unassembled WGS sequence"/>
</dbReference>
<name>A0A1M6PY98_PARC5</name>
<dbReference type="CDD" id="cd18095">
    <property type="entry name" value="SpoU-like_rRNA-MTase"/>
    <property type="match status" value="1"/>
</dbReference>
<dbReference type="STRING" id="1121301.SAMN02745912_02341"/>
<dbReference type="AlphaFoldDB" id="A0A1M6PY98"/>
<dbReference type="Gene3D" id="3.30.1330.30">
    <property type="match status" value="1"/>
</dbReference>
<dbReference type="GO" id="GO:0006396">
    <property type="term" value="P:RNA processing"/>
    <property type="evidence" value="ECO:0007669"/>
    <property type="project" value="InterPro"/>
</dbReference>
<protein>
    <submittedName>
        <fullName evidence="5">RNA methyltransferase, TrmH family</fullName>
    </submittedName>
</protein>
<dbReference type="InterPro" id="IPR013123">
    <property type="entry name" value="SpoU_subst-bd"/>
</dbReference>
<dbReference type="GO" id="GO:0003723">
    <property type="term" value="F:RNA binding"/>
    <property type="evidence" value="ECO:0007669"/>
    <property type="project" value="InterPro"/>
</dbReference>
<evidence type="ECO:0000256" key="1">
    <source>
        <dbReference type="ARBA" id="ARBA00007228"/>
    </source>
</evidence>
<keyword evidence="6" id="KW-1185">Reference proteome</keyword>
<dbReference type="InterPro" id="IPR029064">
    <property type="entry name" value="Ribosomal_eL30-like_sf"/>
</dbReference>
<feature type="domain" description="RNA 2-O ribose methyltransferase substrate binding" evidence="4">
    <location>
        <begin position="32"/>
        <end position="108"/>
    </location>
</feature>
<evidence type="ECO:0000259" key="4">
    <source>
        <dbReference type="SMART" id="SM00967"/>
    </source>
</evidence>
<dbReference type="EMBL" id="FRAG01000028">
    <property type="protein sequence ID" value="SHK12867.1"/>
    <property type="molecule type" value="Genomic_DNA"/>
</dbReference>
<sequence length="270" mass="30460">MYLEITSTANNNIKHVKALHKKKYREAYNEFLVEGLRIMEYALDNNAEFNCVYYNNEITNSQRGNELLKRISSKNINLYKVNNKIFRHISTTDSPQGILGVVKRQHYDLKEIMKKDKFFLIILDRLQDPGNVGTIIRTSDAAGADGIIALKGTVDIYNSKTIRSTMGSIFTIPIINIDDVDELVKVLESNGADIIATTLKADKYNFEVQYGNKNAIIIGNEANGISDKLIRYSNIKVKIPIIGNAESLNASIASGIIIYELVRQSYFQKI</sequence>
<proteinExistence type="inferred from homology"/>
<reference evidence="5 6" key="1">
    <citation type="submission" date="2016-11" db="EMBL/GenBank/DDBJ databases">
        <authorList>
            <person name="Jaros S."/>
            <person name="Januszkiewicz K."/>
            <person name="Wedrychowicz H."/>
        </authorList>
    </citation>
    <scope>NUCLEOTIDE SEQUENCE [LARGE SCALE GENOMIC DNA]</scope>
    <source>
        <strain evidence="5 6">DSM 15212</strain>
    </source>
</reference>
<dbReference type="Gene3D" id="3.40.1280.10">
    <property type="match status" value="1"/>
</dbReference>
<dbReference type="OrthoDB" id="9785673at2"/>
<dbReference type="InterPro" id="IPR029028">
    <property type="entry name" value="Alpha/beta_knot_MTases"/>
</dbReference>
<gene>
    <name evidence="5" type="ORF">SAMN02745912_02341</name>
</gene>
<dbReference type="GO" id="GO:0008173">
    <property type="term" value="F:RNA methyltransferase activity"/>
    <property type="evidence" value="ECO:0007669"/>
    <property type="project" value="InterPro"/>
</dbReference>